<dbReference type="Proteomes" id="UP000253729">
    <property type="component" value="Unassembled WGS sequence"/>
</dbReference>
<gene>
    <name evidence="1" type="ORF">BDQ94DRAFT_149669</name>
</gene>
<protein>
    <submittedName>
        <fullName evidence="1">Uncharacterized protein</fullName>
    </submittedName>
</protein>
<evidence type="ECO:0000313" key="2">
    <source>
        <dbReference type="Proteomes" id="UP000253729"/>
    </source>
</evidence>
<reference evidence="1 2" key="1">
    <citation type="submission" date="2018-07" db="EMBL/GenBank/DDBJ databases">
        <title>The genomes of Aspergillus section Nigri reveals drivers in fungal speciation.</title>
        <authorList>
            <consortium name="DOE Joint Genome Institute"/>
            <person name="Vesth T.C."/>
            <person name="Nybo J."/>
            <person name="Theobald S."/>
            <person name="Brandl J."/>
            <person name="Frisvad J.C."/>
            <person name="Nielsen K.F."/>
            <person name="Lyhne E.K."/>
            <person name="Kogle M.E."/>
            <person name="Kuo A."/>
            <person name="Riley R."/>
            <person name="Clum A."/>
            <person name="Nolan M."/>
            <person name="Lipzen A."/>
            <person name="Salamov A."/>
            <person name="Henrissat B."/>
            <person name="Wiebenga A."/>
            <person name="De vries R.P."/>
            <person name="Grigoriev I.V."/>
            <person name="Mortensen U.H."/>
            <person name="Andersen M.R."/>
            <person name="Baker S.E."/>
        </authorList>
    </citation>
    <scope>NUCLEOTIDE SEQUENCE [LARGE SCALE GENOMIC DNA]</scope>
    <source>
        <strain evidence="1 2">CBS 139.54b</strain>
    </source>
</reference>
<dbReference type="AlphaFoldDB" id="A0A3F3PSG5"/>
<dbReference type="EMBL" id="KZ852064">
    <property type="protein sequence ID" value="RDH29891.1"/>
    <property type="molecule type" value="Genomic_DNA"/>
</dbReference>
<keyword evidence="2" id="KW-1185">Reference proteome</keyword>
<accession>A0A3F3PSG5</accession>
<proteinExistence type="predicted"/>
<sequence length="96" mass="10986">MGILQHRQASHRGSGPEAGSTVEVITYPVCEFFPFAPLGALGRSLAINFSPLEWRHQPQRCEILSICCSWHNRARLFYFRDTIGHAAWIWYSRLPA</sequence>
<organism evidence="1 2">
    <name type="scientific">Aspergillus welwitschiae</name>
    <dbReference type="NCBI Taxonomy" id="1341132"/>
    <lineage>
        <taxon>Eukaryota</taxon>
        <taxon>Fungi</taxon>
        <taxon>Dikarya</taxon>
        <taxon>Ascomycota</taxon>
        <taxon>Pezizomycotina</taxon>
        <taxon>Eurotiomycetes</taxon>
        <taxon>Eurotiomycetidae</taxon>
        <taxon>Eurotiales</taxon>
        <taxon>Aspergillaceae</taxon>
        <taxon>Aspergillus</taxon>
        <taxon>Aspergillus subgen. Circumdati</taxon>
    </lineage>
</organism>
<dbReference type="RefSeq" id="XP_026622913.1">
    <property type="nucleotide sequence ID" value="XM_026767430.1"/>
</dbReference>
<evidence type="ECO:0000313" key="1">
    <source>
        <dbReference type="EMBL" id="RDH29891.1"/>
    </source>
</evidence>
<name>A0A3F3PSG5_9EURO</name>
<dbReference type="GeneID" id="38135786"/>